<comment type="caution">
    <text evidence="7">The sequence shown here is derived from an EMBL/GenBank/DDBJ whole genome shotgun (WGS) entry which is preliminary data.</text>
</comment>
<evidence type="ECO:0000313" key="7">
    <source>
        <dbReference type="EMBL" id="KAI3433829.1"/>
    </source>
</evidence>
<keyword evidence="8" id="KW-1185">Reference proteome</keyword>
<evidence type="ECO:0000256" key="5">
    <source>
        <dbReference type="SAM" id="Phobius"/>
    </source>
</evidence>
<evidence type="ECO:0000256" key="3">
    <source>
        <dbReference type="ARBA" id="ARBA00022989"/>
    </source>
</evidence>
<keyword evidence="4 5" id="KW-0472">Membrane</keyword>
<feature type="signal peptide" evidence="6">
    <location>
        <begin position="1"/>
        <end position="25"/>
    </location>
</feature>
<dbReference type="Proteomes" id="UP001055712">
    <property type="component" value="Unassembled WGS sequence"/>
</dbReference>
<proteinExistence type="predicted"/>
<dbReference type="EMBL" id="SIDB01000004">
    <property type="protein sequence ID" value="KAI3433829.1"/>
    <property type="molecule type" value="Genomic_DNA"/>
</dbReference>
<reference evidence="7" key="1">
    <citation type="journal article" date="2019" name="Plant J.">
        <title>Chlorella vulgaris genome assembly and annotation reveals the molecular basis for metabolic acclimation to high light conditions.</title>
        <authorList>
            <person name="Cecchin M."/>
            <person name="Marcolungo L."/>
            <person name="Rossato M."/>
            <person name="Girolomoni L."/>
            <person name="Cosentino E."/>
            <person name="Cuine S."/>
            <person name="Li-Beisson Y."/>
            <person name="Delledonne M."/>
            <person name="Ballottari M."/>
        </authorList>
    </citation>
    <scope>NUCLEOTIDE SEQUENCE</scope>
    <source>
        <strain evidence="7">211/11P</strain>
    </source>
</reference>
<keyword evidence="2 5" id="KW-0812">Transmembrane</keyword>
<keyword evidence="6" id="KW-0732">Signal</keyword>
<evidence type="ECO:0000313" key="8">
    <source>
        <dbReference type="Proteomes" id="UP001055712"/>
    </source>
</evidence>
<sequence>MCGPAGSSFCLGLSIFAVLFLSVLASLIHNNYPYAGEWFEPKAEPGHELEPLAEQREEVVESIWKAVAIYAAFGVVSGVAVCFHKVRGNL</sequence>
<evidence type="ECO:0000256" key="2">
    <source>
        <dbReference type="ARBA" id="ARBA00022692"/>
    </source>
</evidence>
<evidence type="ECO:0000256" key="4">
    <source>
        <dbReference type="ARBA" id="ARBA00023136"/>
    </source>
</evidence>
<dbReference type="GO" id="GO:0016020">
    <property type="term" value="C:membrane"/>
    <property type="evidence" value="ECO:0007669"/>
    <property type="project" value="UniProtKB-SubCell"/>
</dbReference>
<keyword evidence="3 5" id="KW-1133">Transmembrane helix</keyword>
<protein>
    <submittedName>
        <fullName evidence="7">Uncharacterized protein</fullName>
    </submittedName>
</protein>
<dbReference type="InterPro" id="IPR056552">
    <property type="entry name" value="Ribonucl_Kappa"/>
</dbReference>
<dbReference type="OrthoDB" id="67317at2759"/>
<dbReference type="AlphaFoldDB" id="A0A9D4TSY7"/>
<comment type="subcellular location">
    <subcellularLocation>
        <location evidence="1">Membrane</location>
    </subcellularLocation>
</comment>
<name>A0A9D4TSY7_CHLVU</name>
<accession>A0A9D4TSY7</accession>
<evidence type="ECO:0000256" key="1">
    <source>
        <dbReference type="ARBA" id="ARBA00004370"/>
    </source>
</evidence>
<organism evidence="7 8">
    <name type="scientific">Chlorella vulgaris</name>
    <name type="common">Green alga</name>
    <dbReference type="NCBI Taxonomy" id="3077"/>
    <lineage>
        <taxon>Eukaryota</taxon>
        <taxon>Viridiplantae</taxon>
        <taxon>Chlorophyta</taxon>
        <taxon>core chlorophytes</taxon>
        <taxon>Trebouxiophyceae</taxon>
        <taxon>Chlorellales</taxon>
        <taxon>Chlorellaceae</taxon>
        <taxon>Chlorella clade</taxon>
        <taxon>Chlorella</taxon>
    </lineage>
</organism>
<feature type="chain" id="PRO_5038474396" evidence="6">
    <location>
        <begin position="26"/>
        <end position="90"/>
    </location>
</feature>
<dbReference type="Pfam" id="PF23489">
    <property type="entry name" value="V-ATPase_su_f"/>
    <property type="match status" value="1"/>
</dbReference>
<gene>
    <name evidence="7" type="ORF">D9Q98_003633</name>
</gene>
<evidence type="ECO:0000256" key="6">
    <source>
        <dbReference type="SAM" id="SignalP"/>
    </source>
</evidence>
<feature type="transmembrane region" description="Helical" evidence="5">
    <location>
        <begin position="63"/>
        <end position="83"/>
    </location>
</feature>
<reference evidence="7" key="2">
    <citation type="submission" date="2020-11" db="EMBL/GenBank/DDBJ databases">
        <authorList>
            <person name="Cecchin M."/>
            <person name="Marcolungo L."/>
            <person name="Rossato M."/>
            <person name="Girolomoni L."/>
            <person name="Cosentino E."/>
            <person name="Cuine S."/>
            <person name="Li-Beisson Y."/>
            <person name="Delledonne M."/>
            <person name="Ballottari M."/>
        </authorList>
    </citation>
    <scope>NUCLEOTIDE SEQUENCE</scope>
    <source>
        <strain evidence="7">211/11P</strain>
        <tissue evidence="7">Whole cell</tissue>
    </source>
</reference>